<dbReference type="Proteomes" id="UP001375812">
    <property type="component" value="Unassembled WGS sequence"/>
</dbReference>
<comment type="caution">
    <text evidence="1">The sequence shown here is derived from an EMBL/GenBank/DDBJ whole genome shotgun (WGS) entry which is preliminary data.</text>
</comment>
<reference evidence="1 2" key="1">
    <citation type="submission" date="2023-12" db="EMBL/GenBank/DDBJ databases">
        <title>Gut-associated functions are favored during microbiome assembly across C. elegans life.</title>
        <authorList>
            <person name="Zimmermann J."/>
        </authorList>
    </citation>
    <scope>NUCLEOTIDE SEQUENCE [LARGE SCALE GENOMIC DNA]</scope>
    <source>
        <strain evidence="1 2">MYb71</strain>
    </source>
</reference>
<dbReference type="PANTHER" id="PTHR30451">
    <property type="entry name" value="OUTER MEMBRANE USHER PROTEIN"/>
    <property type="match status" value="1"/>
</dbReference>
<organism evidence="1 2">
    <name type="scientific">Ochrobactrum vermis</name>
    <dbReference type="NCBI Taxonomy" id="1827297"/>
    <lineage>
        <taxon>Bacteria</taxon>
        <taxon>Pseudomonadati</taxon>
        <taxon>Pseudomonadota</taxon>
        <taxon>Alphaproteobacteria</taxon>
        <taxon>Hyphomicrobiales</taxon>
        <taxon>Brucellaceae</taxon>
        <taxon>Brucella/Ochrobactrum group</taxon>
        <taxon>Ochrobactrum</taxon>
    </lineage>
</organism>
<keyword evidence="2" id="KW-1185">Reference proteome</keyword>
<dbReference type="InterPro" id="IPR000015">
    <property type="entry name" value="Fimb_usher"/>
</dbReference>
<protein>
    <submittedName>
        <fullName evidence="1">Fimbria/pilus outer membrane usher protein</fullName>
    </submittedName>
</protein>
<dbReference type="EMBL" id="JBBGZH010000002">
    <property type="protein sequence ID" value="MEJ5020884.1"/>
    <property type="molecule type" value="Genomic_DNA"/>
</dbReference>
<dbReference type="Gene3D" id="2.60.40.2610">
    <property type="entry name" value="Outer membrane usher protein FimD, plug domain"/>
    <property type="match status" value="1"/>
</dbReference>
<proteinExistence type="predicted"/>
<dbReference type="PANTHER" id="PTHR30451:SF5">
    <property type="entry name" value="SLR0019 PROTEIN"/>
    <property type="match status" value="1"/>
</dbReference>
<dbReference type="InterPro" id="IPR042186">
    <property type="entry name" value="FimD_plug_dom"/>
</dbReference>
<dbReference type="RefSeq" id="WP_105545141.1">
    <property type="nucleotide sequence ID" value="NZ_JBBGZH010000002.1"/>
</dbReference>
<evidence type="ECO:0000313" key="2">
    <source>
        <dbReference type="Proteomes" id="UP001375812"/>
    </source>
</evidence>
<dbReference type="Pfam" id="PF00577">
    <property type="entry name" value="Usher"/>
    <property type="match status" value="1"/>
</dbReference>
<evidence type="ECO:0000313" key="1">
    <source>
        <dbReference type="EMBL" id="MEJ5020884.1"/>
    </source>
</evidence>
<name>A0ABU8PF77_9HYPH</name>
<sequence>MKLIGNFKQLSDGGLAATPEELTEVGLKPIDSARADDGLVRLDRLPNVSYKIDEQAQHLYITTENNARAAKVIDIAGNNKVDRLTPESGVGGVLNYTLFASSNTLFDDDVELFQGVSGGFDARIFSSFGTFSQSFISGYSNNELDAFTRLNSTWSYSDPKRLVTYKAGDFITGGTSWTRPVYLGGLQVSRNFSLRSDLVTLPLPSFAGTAAVPSTLEVYTQNARTYTGTVGAGPFQVVNLPAFTGSGEARVVLRDSLGRETVATLPFYESKMLLRKGLLDFSAEFGFPRRNFGIESNDYDDRPMGVATARYGLTDWLTLEGHIEGGEDLFNGGMGVAFPLGPLGAASFAAAGSYSNGQAGSLVNASIELSYKDWTLYGRIQRAFGDYQDIAAISAERSFDNNGLPTFSAGVPPALDQVSVGVPMPLDMSSLNLSYTHLTDADGERSSIVGLSYSQQVFKRSTIYATAFTDLEEKDSFGVFAGLSIPFDNNITASSGVESDPDGTNVVADIVKSERLENGSVGWRLRTSEGRVANRSASASYRSPFARFEAGVQQVDGDVRATAQVDGAIAVAGGGVFATNRIDDAFAVVDVGAPDVDVQYQNRPIGKTNSRGKIIVSDMRSYEPNTVSIDPSNLPVDAEIPQTKETIMPADRSGVVVKFGVSRGSEAALVSFVDVSGTFLPVGLTGKLDGNGETFAIGYDGETYIRGLQSSNVVVISLDDGSTCQAAFPYRPTPGQQVAIRKVVCQ</sequence>
<accession>A0ABU8PF77</accession>
<dbReference type="SUPFAM" id="SSF56935">
    <property type="entry name" value="Porins"/>
    <property type="match status" value="1"/>
</dbReference>
<gene>
    <name evidence="1" type="ORF">WH297_14245</name>
</gene>
<dbReference type="Gene3D" id="2.60.40.3110">
    <property type="match status" value="1"/>
</dbReference>